<dbReference type="SUPFAM" id="SSF52047">
    <property type="entry name" value="RNI-like"/>
    <property type="match status" value="1"/>
</dbReference>
<comment type="caution">
    <text evidence="2">The sequence shown here is derived from an EMBL/GenBank/DDBJ whole genome shotgun (WGS) entry which is preliminary data.</text>
</comment>
<protein>
    <recommendedName>
        <fullName evidence="4">L domain-like protein</fullName>
    </recommendedName>
</protein>
<sequence length="657" mass="75846">MRKLLLIVIAIICLCKQTIAADIGNIVFYGRGQPSLASQWNSVDKIKSSSGVNIYFPERKGNQDNDIKNYPLVIFMPTDSKRGFSYVDFGLSNTQIDLLAAAKLKIELRVEIPKVEELIAGGYTCESIGLSCTNIKDYDFKKNKSEWLSKVDIRFYIESSEINDSIDYTDDEKEYFKLEIPLEPLTSEWKEHSGKIEFENYYENSYFSNFVIRNFSALPIYLHIGNTIFLKDIIIPVLSNGSPAGGYTNYSWLLNGADTIGLGNMQIYEGDIEYKIALIFSAINKEDFAYYARIQKDTYGPPEAVSFTIRSFYVNHFKFKIDSFKEFNLTTDFVLDRNCKIPNEEEVNILIDVRSLVYSDSFQLMTNDITGYYLQAFTDKEHTKSELLKQSSDPSYVDNLISKVYFYSINLHCIYPTDLSSYTVVDYDPQSSDHCDISMHDHKDWKNKDYVWPAVINSVDTLYKIAINTIDDTDLKDESYLPDLFNTKEECEDGLKIIRYIFRNNKIRDNYSCENNNLKLDIDEKFTDNINEKFKDIFLPQINILTIINNEKLNCKIPDILGSISTLQEINLKNNNFCEDIPSSLGQLKNLKYYECNYSRTNICYKNSGIDFCTTGSDICKDDFSPENNINSSSINYQKPYTLFHIIVLFVLSLFLF</sequence>
<feature type="chain" id="PRO_5013299566" description="L domain-like protein" evidence="1">
    <location>
        <begin position="21"/>
        <end position="657"/>
    </location>
</feature>
<dbReference type="InterPro" id="IPR032675">
    <property type="entry name" value="LRR_dom_sf"/>
</dbReference>
<evidence type="ECO:0000313" key="2">
    <source>
        <dbReference type="EMBL" id="ORY84010.1"/>
    </source>
</evidence>
<reference evidence="2 3" key="1">
    <citation type="submission" date="2016-08" db="EMBL/GenBank/DDBJ databases">
        <title>A Parts List for Fungal Cellulosomes Revealed by Comparative Genomics.</title>
        <authorList>
            <consortium name="DOE Joint Genome Institute"/>
            <person name="Haitjema C.H."/>
            <person name="Gilmore S.P."/>
            <person name="Henske J.K."/>
            <person name="Solomon K.V."/>
            <person name="De Groot R."/>
            <person name="Kuo A."/>
            <person name="Mondo S.J."/>
            <person name="Salamov A.A."/>
            <person name="Labutti K."/>
            <person name="Zhao Z."/>
            <person name="Chiniquy J."/>
            <person name="Barry K."/>
            <person name="Brewer H.M."/>
            <person name="Purvine S.O."/>
            <person name="Wright A.T."/>
            <person name="Boxma B."/>
            <person name="Van Alen T."/>
            <person name="Hackstein J.H."/>
            <person name="Baker S.E."/>
            <person name="Grigoriev I.V."/>
            <person name="O'Malley M.A."/>
        </authorList>
    </citation>
    <scope>NUCLEOTIDE SEQUENCE [LARGE SCALE GENOMIC DNA]</scope>
    <source>
        <strain evidence="2 3">G1</strain>
    </source>
</reference>
<evidence type="ECO:0000313" key="3">
    <source>
        <dbReference type="Proteomes" id="UP000193920"/>
    </source>
</evidence>
<proteinExistence type="predicted"/>
<evidence type="ECO:0008006" key="4">
    <source>
        <dbReference type="Google" id="ProtNLM"/>
    </source>
</evidence>
<keyword evidence="1" id="KW-0732">Signal</keyword>
<gene>
    <name evidence="2" type="ORF">LY90DRAFT_663715</name>
</gene>
<keyword evidence="3" id="KW-1185">Reference proteome</keyword>
<name>A0A1Y2FJ91_9FUNG</name>
<evidence type="ECO:0000256" key="1">
    <source>
        <dbReference type="SAM" id="SignalP"/>
    </source>
</evidence>
<dbReference type="AlphaFoldDB" id="A0A1Y2FJ91"/>
<dbReference type="EMBL" id="MCOG01000006">
    <property type="protein sequence ID" value="ORY84010.1"/>
    <property type="molecule type" value="Genomic_DNA"/>
</dbReference>
<dbReference type="Gene3D" id="3.80.10.10">
    <property type="entry name" value="Ribonuclease Inhibitor"/>
    <property type="match status" value="1"/>
</dbReference>
<accession>A0A1Y2FJ91</accession>
<dbReference type="Proteomes" id="UP000193920">
    <property type="component" value="Unassembled WGS sequence"/>
</dbReference>
<dbReference type="OrthoDB" id="2146192at2759"/>
<organism evidence="2 3">
    <name type="scientific">Neocallimastix californiae</name>
    <dbReference type="NCBI Taxonomy" id="1754190"/>
    <lineage>
        <taxon>Eukaryota</taxon>
        <taxon>Fungi</taxon>
        <taxon>Fungi incertae sedis</taxon>
        <taxon>Chytridiomycota</taxon>
        <taxon>Chytridiomycota incertae sedis</taxon>
        <taxon>Neocallimastigomycetes</taxon>
        <taxon>Neocallimastigales</taxon>
        <taxon>Neocallimastigaceae</taxon>
        <taxon>Neocallimastix</taxon>
    </lineage>
</organism>
<feature type="signal peptide" evidence="1">
    <location>
        <begin position="1"/>
        <end position="20"/>
    </location>
</feature>